<dbReference type="InterPro" id="IPR024344">
    <property type="entry name" value="MDMPI_metal-binding"/>
</dbReference>
<accession>A0A1C6RI97</accession>
<proteinExistence type="predicted"/>
<protein>
    <submittedName>
        <fullName evidence="2">TIGR03086 family protein</fullName>
    </submittedName>
</protein>
<name>A0A1C6RI97_9ACTN</name>
<dbReference type="AlphaFoldDB" id="A0A1C6RI97"/>
<dbReference type="Gene3D" id="1.20.120.450">
    <property type="entry name" value="dinb family like domain"/>
    <property type="match status" value="1"/>
</dbReference>
<keyword evidence="3" id="KW-1185">Reference proteome</keyword>
<dbReference type="NCBIfam" id="TIGR03086">
    <property type="entry name" value="TIGR03086 family metal-binding protein"/>
    <property type="match status" value="1"/>
</dbReference>
<organism evidence="2 3">
    <name type="scientific">Micromonospora rhizosphaerae</name>
    <dbReference type="NCBI Taxonomy" id="568872"/>
    <lineage>
        <taxon>Bacteria</taxon>
        <taxon>Bacillati</taxon>
        <taxon>Actinomycetota</taxon>
        <taxon>Actinomycetes</taxon>
        <taxon>Micromonosporales</taxon>
        <taxon>Micromonosporaceae</taxon>
        <taxon>Micromonospora</taxon>
    </lineage>
</organism>
<dbReference type="Pfam" id="PF11716">
    <property type="entry name" value="MDMPI_N"/>
    <property type="match status" value="1"/>
</dbReference>
<dbReference type="EMBL" id="FMHV01000002">
    <property type="protein sequence ID" value="SCL16899.1"/>
    <property type="molecule type" value="Genomic_DNA"/>
</dbReference>
<dbReference type="STRING" id="568872.GA0070624_1158"/>
<dbReference type="InterPro" id="IPR017517">
    <property type="entry name" value="Maleyloyr_isom"/>
</dbReference>
<dbReference type="SUPFAM" id="SSF109854">
    <property type="entry name" value="DinB/YfiT-like putative metalloenzymes"/>
    <property type="match status" value="1"/>
</dbReference>
<dbReference type="InterPro" id="IPR017520">
    <property type="entry name" value="CHP03086"/>
</dbReference>
<dbReference type="OrthoDB" id="5185819at2"/>
<dbReference type="Proteomes" id="UP000199413">
    <property type="component" value="Unassembled WGS sequence"/>
</dbReference>
<evidence type="ECO:0000259" key="1">
    <source>
        <dbReference type="Pfam" id="PF11716"/>
    </source>
</evidence>
<dbReference type="RefSeq" id="WP_091337288.1">
    <property type="nucleotide sequence ID" value="NZ_FMHV01000002.1"/>
</dbReference>
<dbReference type="NCBIfam" id="TIGR03083">
    <property type="entry name" value="maleylpyruvate isomerase family mycothiol-dependent enzyme"/>
    <property type="match status" value="1"/>
</dbReference>
<evidence type="ECO:0000313" key="3">
    <source>
        <dbReference type="Proteomes" id="UP000199413"/>
    </source>
</evidence>
<reference evidence="3" key="1">
    <citation type="submission" date="2016-06" db="EMBL/GenBank/DDBJ databases">
        <authorList>
            <person name="Varghese N."/>
            <person name="Submissions Spin"/>
        </authorList>
    </citation>
    <scope>NUCLEOTIDE SEQUENCE [LARGE SCALE GENOMIC DNA]</scope>
    <source>
        <strain evidence="3">DSM 45431</strain>
    </source>
</reference>
<feature type="domain" description="Mycothiol-dependent maleylpyruvate isomerase metal-binding" evidence="1">
    <location>
        <begin position="9"/>
        <end position="126"/>
    </location>
</feature>
<dbReference type="GO" id="GO:0046872">
    <property type="term" value="F:metal ion binding"/>
    <property type="evidence" value="ECO:0007669"/>
    <property type="project" value="InterPro"/>
</dbReference>
<evidence type="ECO:0000313" key="2">
    <source>
        <dbReference type="EMBL" id="SCL16899.1"/>
    </source>
</evidence>
<gene>
    <name evidence="2" type="ORF">GA0070624_1158</name>
</gene>
<sequence length="190" mass="20521">MATKTSELLAAAAPRTVAVVRGISADQLELPTPCPDYSVRDLLNHLYDVVVNFQALARRREVDWSAKTDHLTEGWRDGFEAETGRLIEAWSDPAALEGVSPGMGLPQETVGEMALTDLTVHGWDLARATGQRLDAEPEVLGALHGFMDRMGSTGRQMGAFADPVPTTGEATDLDRLLGRTGRNPAWIPTA</sequence>
<dbReference type="InterPro" id="IPR034660">
    <property type="entry name" value="DinB/YfiT-like"/>
</dbReference>